<keyword evidence="8 9" id="KW-0413">Isomerase</keyword>
<feature type="domain" description="Topo IIA-type catalytic" evidence="11">
    <location>
        <begin position="28"/>
        <end position="438"/>
    </location>
</feature>
<dbReference type="RefSeq" id="YP_010665850.1">
    <property type="nucleotide sequence ID" value="NC_070937.1"/>
</dbReference>
<dbReference type="InterPro" id="IPR013757">
    <property type="entry name" value="Topo_IIA_A_a_sf"/>
</dbReference>
<organism evidence="12 13">
    <name type="scientific">Cronobacter phage LPCS28</name>
    <dbReference type="NCBI Taxonomy" id="2924885"/>
    <lineage>
        <taxon>Viruses</taxon>
        <taxon>Duplodnaviria</taxon>
        <taxon>Heunggongvirae</taxon>
        <taxon>Uroviricota</taxon>
        <taxon>Caudoviricetes</taxon>
        <taxon>Pantevenvirales</taxon>
        <taxon>Straboviridae</taxon>
        <taxon>Nanhuvirus</taxon>
        <taxon>Nanhuvirus LPCS28</taxon>
    </lineage>
</organism>
<keyword evidence="5" id="KW-0067">ATP-binding</keyword>
<dbReference type="GO" id="GO:0005524">
    <property type="term" value="F:ATP binding"/>
    <property type="evidence" value="ECO:0007669"/>
    <property type="project" value="UniProtKB-KW"/>
</dbReference>
<keyword evidence="13" id="KW-1185">Reference proteome</keyword>
<keyword evidence="10" id="KW-0175">Coiled coil</keyword>
<evidence type="ECO:0000256" key="7">
    <source>
        <dbReference type="ARBA" id="ARBA00023125"/>
    </source>
</evidence>
<comment type="cofactor">
    <cofactor evidence="2">
        <name>Mg(2+)</name>
        <dbReference type="ChEBI" id="CHEBI:18420"/>
    </cofactor>
</comment>
<evidence type="ECO:0000259" key="11">
    <source>
        <dbReference type="PROSITE" id="PS52040"/>
    </source>
</evidence>
<accession>A0AAE9GD06</accession>
<evidence type="ECO:0000256" key="8">
    <source>
        <dbReference type="ARBA" id="ARBA00023235"/>
    </source>
</evidence>
<dbReference type="InterPro" id="IPR013760">
    <property type="entry name" value="Topo_IIA-like_dom_sf"/>
</dbReference>
<dbReference type="InterPro" id="IPR013758">
    <property type="entry name" value="Topo_IIA_A/C_ab"/>
</dbReference>
<protein>
    <recommendedName>
        <fullName evidence="3">DNA topoisomerase (ATP-hydrolyzing)</fullName>
        <ecNumber evidence="3">5.6.2.2</ecNumber>
    </recommendedName>
</protein>
<reference evidence="12 13" key="1">
    <citation type="submission" date="2022-02" db="EMBL/GenBank/DDBJ databases">
        <authorList>
            <person name="Tian F."/>
            <person name="Li J."/>
            <person name="Li F."/>
            <person name="Tong Y."/>
        </authorList>
    </citation>
    <scope>NUCLEOTIDE SEQUENCE [LARGE SCALE GENOMIC DNA]</scope>
</reference>
<evidence type="ECO:0000256" key="1">
    <source>
        <dbReference type="ARBA" id="ARBA00000185"/>
    </source>
</evidence>
<dbReference type="GO" id="GO:0003918">
    <property type="term" value="F:DNA topoisomerase type II (double strand cut, ATP-hydrolyzing) activity"/>
    <property type="evidence" value="ECO:0007669"/>
    <property type="project" value="UniProtKB-EC"/>
</dbReference>
<keyword evidence="4" id="KW-0547">Nucleotide-binding</keyword>
<dbReference type="PROSITE" id="PS52040">
    <property type="entry name" value="TOPO_IIA"/>
    <property type="match status" value="1"/>
</dbReference>
<sequence length="442" mass="51228">MKQTRLMSDIMNKEARDYSMYTIEDRAIPNLIDGFKPVQRLFLYSVLRNARNNFSKVAAIGGVVSEYGYHHAETAAQDAGALMANTWNNNFPIIQGRGNFGSRIVQEASAARYIYCTIHDNFRKTFLDVDQSPKHWDPEHFPPRFYLPIIPTVLLNGVSGIAVAYATDILPHDPVSVTECVKQYIKTGDCDEPKLKFPEFHGRIIKETDKKFMLEGTYEYDEKRKTKLIITEIPPKYDRTKYVAVLDALVDSNKIVSYTTDCRNGFRFEVTLKRDLPIDMNDHDAVIKLFKLNQSVSQNIVVIGPERDQTHTDVRIYDTAKELIKDFVDYRLTHYPTRIANKIAELEEKSRYASARIEFINKVISGDIEPRGKTRKQTMTDIESYPNLKEFSEKLISMNIYHITSDEVKKLEKDLQVIEKELKHWKKTTPKAEYLRDLEEIF</sequence>
<gene>
    <name evidence="12" type="primary">parC</name>
    <name evidence="12" type="ORF">EHEKIMEA_00157</name>
</gene>
<feature type="active site" description="O-(5'-phospho-DNA)-tyrosine intermediate" evidence="9">
    <location>
        <position position="113"/>
    </location>
</feature>
<dbReference type="InterPro" id="IPR050634">
    <property type="entry name" value="DNA_Topoisomerase_II"/>
</dbReference>
<dbReference type="EC" id="5.6.2.2" evidence="3"/>
<dbReference type="GeneID" id="77941924"/>
<dbReference type="PANTHER" id="PTHR10169:SF38">
    <property type="entry name" value="DNA TOPOISOMERASE 2"/>
    <property type="match status" value="1"/>
</dbReference>
<evidence type="ECO:0000256" key="9">
    <source>
        <dbReference type="PROSITE-ProRule" id="PRU01384"/>
    </source>
</evidence>
<evidence type="ECO:0000256" key="3">
    <source>
        <dbReference type="ARBA" id="ARBA00012895"/>
    </source>
</evidence>
<dbReference type="Proteomes" id="UP000832072">
    <property type="component" value="Segment"/>
</dbReference>
<dbReference type="Gene3D" id="3.90.199.10">
    <property type="entry name" value="Topoisomerase II, domain 5"/>
    <property type="match status" value="1"/>
</dbReference>
<dbReference type="SUPFAM" id="SSF56719">
    <property type="entry name" value="Type II DNA topoisomerase"/>
    <property type="match status" value="1"/>
</dbReference>
<evidence type="ECO:0000256" key="5">
    <source>
        <dbReference type="ARBA" id="ARBA00022840"/>
    </source>
</evidence>
<name>A0AAE9GD06_9CAUD</name>
<dbReference type="Gene3D" id="1.10.268.10">
    <property type="entry name" value="Topoisomerase, domain 3"/>
    <property type="match status" value="1"/>
</dbReference>
<dbReference type="Gene3D" id="3.30.1360.40">
    <property type="match status" value="1"/>
</dbReference>
<dbReference type="EMBL" id="OM638103">
    <property type="protein sequence ID" value="UNY47039.1"/>
    <property type="molecule type" value="Genomic_DNA"/>
</dbReference>
<evidence type="ECO:0000313" key="12">
    <source>
        <dbReference type="EMBL" id="UNY47039.1"/>
    </source>
</evidence>
<dbReference type="GO" id="GO:0006265">
    <property type="term" value="P:DNA topological change"/>
    <property type="evidence" value="ECO:0007669"/>
    <property type="project" value="UniProtKB-UniRule"/>
</dbReference>
<keyword evidence="7 9" id="KW-0238">DNA-binding</keyword>
<dbReference type="GO" id="GO:0003677">
    <property type="term" value="F:DNA binding"/>
    <property type="evidence" value="ECO:0007669"/>
    <property type="project" value="UniProtKB-UniRule"/>
</dbReference>
<dbReference type="GO" id="GO:0000819">
    <property type="term" value="P:sister chromatid segregation"/>
    <property type="evidence" value="ECO:0007669"/>
    <property type="project" value="TreeGrafter"/>
</dbReference>
<keyword evidence="6 9" id="KW-0799">Topoisomerase</keyword>
<evidence type="ECO:0000256" key="10">
    <source>
        <dbReference type="SAM" id="Coils"/>
    </source>
</evidence>
<proteinExistence type="predicted"/>
<evidence type="ECO:0000313" key="13">
    <source>
        <dbReference type="Proteomes" id="UP000832072"/>
    </source>
</evidence>
<dbReference type="Pfam" id="PF00521">
    <property type="entry name" value="DNA_topoisoIV"/>
    <property type="match status" value="1"/>
</dbReference>
<evidence type="ECO:0000256" key="2">
    <source>
        <dbReference type="ARBA" id="ARBA00001946"/>
    </source>
</evidence>
<evidence type="ECO:0000256" key="4">
    <source>
        <dbReference type="ARBA" id="ARBA00022741"/>
    </source>
</evidence>
<dbReference type="KEGG" id="vg:77941924"/>
<evidence type="ECO:0000256" key="6">
    <source>
        <dbReference type="ARBA" id="ARBA00023029"/>
    </source>
</evidence>
<dbReference type="InterPro" id="IPR002205">
    <property type="entry name" value="Topo_IIA_dom_A"/>
</dbReference>
<dbReference type="PANTHER" id="PTHR10169">
    <property type="entry name" value="DNA TOPOISOMERASE/GYRASE"/>
    <property type="match status" value="1"/>
</dbReference>
<comment type="catalytic activity">
    <reaction evidence="1 9">
        <text>ATP-dependent breakage, passage and rejoining of double-stranded DNA.</text>
        <dbReference type="EC" id="5.6.2.2"/>
    </reaction>
</comment>
<feature type="coiled-coil region" evidence="10">
    <location>
        <begin position="401"/>
        <end position="428"/>
    </location>
</feature>
<dbReference type="SMART" id="SM00434">
    <property type="entry name" value="TOP4c"/>
    <property type="match status" value="1"/>
</dbReference>